<dbReference type="SUPFAM" id="SSF56281">
    <property type="entry name" value="Metallo-hydrolase/oxidoreductase"/>
    <property type="match status" value="1"/>
</dbReference>
<keyword evidence="1" id="KW-1133">Transmembrane helix</keyword>
<proteinExistence type="predicted"/>
<keyword evidence="1" id="KW-0472">Membrane</keyword>
<dbReference type="GO" id="GO:0005737">
    <property type="term" value="C:cytoplasm"/>
    <property type="evidence" value="ECO:0007669"/>
    <property type="project" value="TreeGrafter"/>
</dbReference>
<feature type="domain" description="Metallo-beta-lactamase" evidence="2">
    <location>
        <begin position="127"/>
        <end position="319"/>
    </location>
</feature>
<dbReference type="Gene3D" id="3.60.15.10">
    <property type="entry name" value="Ribonuclease Z/Hydroxyacylglutathione hydrolase-like"/>
    <property type="match status" value="1"/>
</dbReference>
<evidence type="ECO:0000313" key="4">
    <source>
        <dbReference type="Proteomes" id="UP000186373"/>
    </source>
</evidence>
<sequence>MLKKFIKNLKYFFIILFILILVLFIYINREMGKTYSDKESNQKFSELTYYDSQLNEFISPEKLISAPKETTGGNSGPLRFFLDSPYAPSSELPKVVLHKTDFPAVPSSYAVYWFGHSSSMIELDGKRILVDPVFENAGPLPIIARRFSESPLKREELPDIDILIITHDHYDHLEAKTIRYLADKKIRFVVPLGVGARLKSWGVDESKITELGWNESYKFDSINITACPSIHYSGRSKTDKNKTLWVSYAIKGYEKNLYWSGDTGYGKHFKAIGEKYGPFDVAFVEIDAWNDGWPKTHIFPDQTVKVVDDVNAQYLFPIHLATFDLALHEWDESIKRVSEIAQKNNVPIITPIMGQRVIPGITPTTKWWEKKNYLNKNLKEKD</sequence>
<organism evidence="3 4">
    <name type="scientific">Chryseobacterium shigense</name>
    <dbReference type="NCBI Taxonomy" id="297244"/>
    <lineage>
        <taxon>Bacteria</taxon>
        <taxon>Pseudomonadati</taxon>
        <taxon>Bacteroidota</taxon>
        <taxon>Flavobacteriia</taxon>
        <taxon>Flavobacteriales</taxon>
        <taxon>Weeksellaceae</taxon>
        <taxon>Chryseobacterium group</taxon>
        <taxon>Chryseobacterium</taxon>
    </lineage>
</organism>
<dbReference type="Pfam" id="PF12706">
    <property type="entry name" value="Lactamase_B_2"/>
    <property type="match status" value="1"/>
</dbReference>
<dbReference type="PANTHER" id="PTHR15032">
    <property type="entry name" value="N-ACYL-PHOSPHATIDYLETHANOLAMINE-HYDROLYZING PHOSPHOLIPASE D"/>
    <property type="match status" value="1"/>
</dbReference>
<gene>
    <name evidence="3" type="ORF">SAMN05421639_102582</name>
</gene>
<keyword evidence="4" id="KW-1185">Reference proteome</keyword>
<reference evidence="4" key="1">
    <citation type="submission" date="2017-01" db="EMBL/GenBank/DDBJ databases">
        <authorList>
            <person name="Varghese N."/>
            <person name="Submissions S."/>
        </authorList>
    </citation>
    <scope>NUCLEOTIDE SEQUENCE [LARGE SCALE GENOMIC DNA]</scope>
    <source>
        <strain evidence="4">DSM 17126</strain>
    </source>
</reference>
<protein>
    <submittedName>
        <fullName evidence="3">L-ascorbate metabolism protein UlaG, beta-lactamase superfamily</fullName>
    </submittedName>
</protein>
<evidence type="ECO:0000259" key="2">
    <source>
        <dbReference type="Pfam" id="PF12706"/>
    </source>
</evidence>
<dbReference type="EMBL" id="FTNY01000002">
    <property type="protein sequence ID" value="SIS33311.1"/>
    <property type="molecule type" value="Genomic_DNA"/>
</dbReference>
<dbReference type="AlphaFoldDB" id="A0A1N7I8B6"/>
<name>A0A1N7I8B6_9FLAO</name>
<dbReference type="RefSeq" id="WP_076506338.1">
    <property type="nucleotide sequence ID" value="NZ_FTNY01000002.1"/>
</dbReference>
<dbReference type="Proteomes" id="UP000186373">
    <property type="component" value="Unassembled WGS sequence"/>
</dbReference>
<dbReference type="PANTHER" id="PTHR15032:SF4">
    <property type="entry name" value="N-ACYL-PHOSPHATIDYLETHANOLAMINE-HYDROLYZING PHOSPHOLIPASE D"/>
    <property type="match status" value="1"/>
</dbReference>
<dbReference type="InterPro" id="IPR001279">
    <property type="entry name" value="Metallo-B-lactamas"/>
</dbReference>
<dbReference type="InterPro" id="IPR036866">
    <property type="entry name" value="RibonucZ/Hydroxyglut_hydro"/>
</dbReference>
<evidence type="ECO:0000256" key="1">
    <source>
        <dbReference type="SAM" id="Phobius"/>
    </source>
</evidence>
<keyword evidence="1" id="KW-0812">Transmembrane</keyword>
<accession>A0A1N7I8B6</accession>
<dbReference type="OrthoDB" id="9805728at2"/>
<feature type="transmembrane region" description="Helical" evidence="1">
    <location>
        <begin position="9"/>
        <end position="27"/>
    </location>
</feature>
<evidence type="ECO:0000313" key="3">
    <source>
        <dbReference type="EMBL" id="SIS33311.1"/>
    </source>
</evidence>